<dbReference type="InterPro" id="IPR001584">
    <property type="entry name" value="Integrase_cat-core"/>
</dbReference>
<dbReference type="InterPro" id="IPR036875">
    <property type="entry name" value="Znf_CCHC_sf"/>
</dbReference>
<dbReference type="RefSeq" id="XP_071921642.1">
    <property type="nucleotide sequence ID" value="XM_072065541.1"/>
</dbReference>
<dbReference type="InterPro" id="IPR054722">
    <property type="entry name" value="PolX-like_BBD"/>
</dbReference>
<evidence type="ECO:0000313" key="14">
    <source>
        <dbReference type="RefSeq" id="XP_071921646.1"/>
    </source>
</evidence>
<evidence type="ECO:0000313" key="13">
    <source>
        <dbReference type="RefSeq" id="XP_071921645.1"/>
    </source>
</evidence>
<dbReference type="GeneID" id="113709919"/>
<dbReference type="InterPro" id="IPR013103">
    <property type="entry name" value="RVT_2"/>
</dbReference>
<dbReference type="PROSITE" id="PS50994">
    <property type="entry name" value="INTEGRASE"/>
    <property type="match status" value="1"/>
</dbReference>
<dbReference type="RefSeq" id="XP_071921645.1">
    <property type="nucleotide sequence ID" value="XM_072065544.1"/>
</dbReference>
<keyword evidence="8" id="KW-1185">Reference proteome</keyword>
<dbReference type="InterPro" id="IPR036397">
    <property type="entry name" value="RNaseH_sf"/>
</dbReference>
<dbReference type="SMART" id="SM00343">
    <property type="entry name" value="ZnF_C2HC"/>
    <property type="match status" value="2"/>
</dbReference>
<keyword evidence="5" id="KW-0862">Zinc</keyword>
<dbReference type="InterPro" id="IPR025724">
    <property type="entry name" value="GAG-pre-integrase_dom"/>
</dbReference>
<evidence type="ECO:0000256" key="2">
    <source>
        <dbReference type="ARBA" id="ARBA00022723"/>
    </source>
</evidence>
<keyword evidence="1" id="KW-0645">Protease</keyword>
<evidence type="ECO:0000313" key="9">
    <source>
        <dbReference type="RefSeq" id="XP_071921641.1"/>
    </source>
</evidence>
<dbReference type="InterPro" id="IPR001878">
    <property type="entry name" value="Znf_CCHC"/>
</dbReference>
<dbReference type="InterPro" id="IPR039537">
    <property type="entry name" value="Retrotran_Ty1/copia-like"/>
</dbReference>
<dbReference type="RefSeq" id="XP_071921647.1">
    <property type="nucleotide sequence ID" value="XM_072065546.1"/>
</dbReference>
<keyword evidence="3" id="KW-0064">Aspartyl protease</keyword>
<dbReference type="SUPFAM" id="SSF56672">
    <property type="entry name" value="DNA/RNA polymerases"/>
    <property type="match status" value="1"/>
</dbReference>
<keyword evidence="5" id="KW-0863">Zinc-finger</keyword>
<evidence type="ECO:0000256" key="5">
    <source>
        <dbReference type="PROSITE-ProRule" id="PRU00047"/>
    </source>
</evidence>
<keyword evidence="2" id="KW-0479">Metal-binding</keyword>
<dbReference type="SUPFAM" id="SSF53098">
    <property type="entry name" value="Ribonuclease H-like"/>
    <property type="match status" value="1"/>
</dbReference>
<dbReference type="RefSeq" id="XP_071921641.1">
    <property type="nucleotide sequence ID" value="XM_072065540.1"/>
</dbReference>
<dbReference type="SUPFAM" id="SSF57756">
    <property type="entry name" value="Retrovirus zinc finger-like domains"/>
    <property type="match status" value="1"/>
</dbReference>
<evidence type="ECO:0000259" key="7">
    <source>
        <dbReference type="PROSITE" id="PS50994"/>
    </source>
</evidence>
<evidence type="ECO:0000256" key="3">
    <source>
        <dbReference type="ARBA" id="ARBA00022750"/>
    </source>
</evidence>
<name>A0ABM4VQ33_COFAR</name>
<organism evidence="8 9">
    <name type="scientific">Coffea arabica</name>
    <name type="common">Arabian coffee</name>
    <dbReference type="NCBI Taxonomy" id="13443"/>
    <lineage>
        <taxon>Eukaryota</taxon>
        <taxon>Viridiplantae</taxon>
        <taxon>Streptophyta</taxon>
        <taxon>Embryophyta</taxon>
        <taxon>Tracheophyta</taxon>
        <taxon>Spermatophyta</taxon>
        <taxon>Magnoliopsida</taxon>
        <taxon>eudicotyledons</taxon>
        <taxon>Gunneridae</taxon>
        <taxon>Pentapetalae</taxon>
        <taxon>asterids</taxon>
        <taxon>lamiids</taxon>
        <taxon>Gentianales</taxon>
        <taxon>Rubiaceae</taxon>
        <taxon>Ixoroideae</taxon>
        <taxon>Gardenieae complex</taxon>
        <taxon>Bertiereae - Coffeeae clade</taxon>
        <taxon>Coffeeae</taxon>
        <taxon>Coffea</taxon>
    </lineage>
</organism>
<dbReference type="PANTHER" id="PTHR42648">
    <property type="entry name" value="TRANSPOSASE, PUTATIVE-RELATED"/>
    <property type="match status" value="1"/>
</dbReference>
<dbReference type="RefSeq" id="XP_071921643.1">
    <property type="nucleotide sequence ID" value="XM_072065542.1"/>
</dbReference>
<evidence type="ECO:0000259" key="6">
    <source>
        <dbReference type="PROSITE" id="PS50158"/>
    </source>
</evidence>
<dbReference type="Gene3D" id="3.30.420.10">
    <property type="entry name" value="Ribonuclease H-like superfamily/Ribonuclease H"/>
    <property type="match status" value="1"/>
</dbReference>
<dbReference type="InterPro" id="IPR057670">
    <property type="entry name" value="SH3_retrovirus"/>
</dbReference>
<reference evidence="9 10" key="1">
    <citation type="submission" date="2025-05" db="UniProtKB">
        <authorList>
            <consortium name="RefSeq"/>
        </authorList>
    </citation>
    <scope>IDENTIFICATION</scope>
    <source>
        <tissue evidence="9 10">Leaves</tissue>
    </source>
</reference>
<dbReference type="Pfam" id="PF14223">
    <property type="entry name" value="Retrotran_gag_2"/>
    <property type="match status" value="1"/>
</dbReference>
<evidence type="ECO:0000256" key="1">
    <source>
        <dbReference type="ARBA" id="ARBA00022670"/>
    </source>
</evidence>
<dbReference type="InterPro" id="IPR043502">
    <property type="entry name" value="DNA/RNA_pol_sf"/>
</dbReference>
<dbReference type="PROSITE" id="PS50158">
    <property type="entry name" value="ZF_CCHC"/>
    <property type="match status" value="2"/>
</dbReference>
<evidence type="ECO:0000313" key="10">
    <source>
        <dbReference type="RefSeq" id="XP_071921642.1"/>
    </source>
</evidence>
<keyword evidence="4" id="KW-0378">Hydrolase</keyword>
<dbReference type="Pfam" id="PF07727">
    <property type="entry name" value="RVT_2"/>
    <property type="match status" value="1"/>
</dbReference>
<evidence type="ECO:0000313" key="11">
    <source>
        <dbReference type="RefSeq" id="XP_071921643.1"/>
    </source>
</evidence>
<evidence type="ECO:0000256" key="4">
    <source>
        <dbReference type="ARBA" id="ARBA00022801"/>
    </source>
</evidence>
<accession>A0ABM4VQ33</accession>
<feature type="domain" description="CCHC-type" evidence="6">
    <location>
        <begin position="239"/>
        <end position="252"/>
    </location>
</feature>
<proteinExistence type="predicted"/>
<dbReference type="Pfam" id="PF00098">
    <property type="entry name" value="zf-CCHC"/>
    <property type="match status" value="2"/>
</dbReference>
<dbReference type="Pfam" id="PF13976">
    <property type="entry name" value="gag_pre-integrs"/>
    <property type="match status" value="1"/>
</dbReference>
<dbReference type="InterPro" id="IPR012337">
    <property type="entry name" value="RNaseH-like_sf"/>
</dbReference>
<gene>
    <name evidence="9 10 11 12 13 14 15" type="primary">LOC113709919</name>
</gene>
<protein>
    <submittedName>
        <fullName evidence="9 10">Retrovirus-related Pol polyprotein from transposon RE1 isoform X1</fullName>
    </submittedName>
</protein>
<dbReference type="PANTHER" id="PTHR42648:SF26">
    <property type="entry name" value="INTEGRASE CATALYTIC DOMAIN-CONTAINING PROTEIN"/>
    <property type="match status" value="1"/>
</dbReference>
<evidence type="ECO:0000313" key="15">
    <source>
        <dbReference type="RefSeq" id="XP_071921647.1"/>
    </source>
</evidence>
<feature type="domain" description="CCHC-type" evidence="6">
    <location>
        <begin position="257"/>
        <end position="271"/>
    </location>
</feature>
<dbReference type="RefSeq" id="XP_071921646.1">
    <property type="nucleotide sequence ID" value="XM_072065545.1"/>
</dbReference>
<evidence type="ECO:0000313" key="12">
    <source>
        <dbReference type="RefSeq" id="XP_071921644.1"/>
    </source>
</evidence>
<dbReference type="Pfam" id="PF25597">
    <property type="entry name" value="SH3_retrovirus"/>
    <property type="match status" value="1"/>
</dbReference>
<evidence type="ECO:0000313" key="8">
    <source>
        <dbReference type="Proteomes" id="UP001652660"/>
    </source>
</evidence>
<dbReference type="Pfam" id="PF22936">
    <property type="entry name" value="Pol_BBD"/>
    <property type="match status" value="1"/>
</dbReference>
<sequence length="979" mass="110475">MSIENSFGSSPTETSAIKFTGKNYAAWEFQFRMFLKGKDLCGHIDGTSPAPKNEKELGQWEAKDARIISWILASVEAHMVNNLRSFGTAREMWGFLQRIYHQNNTARRFQLEHEISTFSQGNLSIEQYYSGFINLWSEYTGLIYSKVPKEALGSLQQVHEVSMRDQFLMKLRSEFEVTRGGLLNRNPVPSLDVCLGELLREEQRLATQSVLSASGGTSEVVNVAYAAQGRNKGKGSMQCYSCKELGHIAHNCGKKFCNYCKQNGHIIKDCPTRPENRRAQAFHVAVPDPTVIGPTLTTTSTNQAVITPEMVQQMILTAFSALGLQGQGKTISSTWFVDSGASNHMTGSTDSLQNLQQYTGRQNIQIANGSNLPITAIGDLGHSFRHVFVAPKLATSLISVGQLVDDNCTVNFSRDGCRVQDQMSGKVIARGPKVGRLCPLQFAIPKPLSLASMIVENKVDVWHRRLGHPNNVILSNLMKCGLLEQKDQCSTHALSLDCSACKLGKSKTLLFPTYGSRANACFEIIHSDVWGITPVISHAHYRYFVTFIDDYSRFTWIYFLRTKAEVFTVFQTFVAYIETQFSTTIKIFQSDNGGEYVSHNFQAFLQHKGILSQRSCPYTPQQNGVAERKNRHLLDIVRTLLLQSTMPSKFWVEALTTAVYLINRLPSQQLGFDSPYYRLFGVHPDYHMLHPFGCVCFVHLPPHERHKLTAQSVRCAFMGYSTTQKGFLCYDVVANRFHVSRNVIFFEHEYYFQQHVLPFKRVLLPSFDDISPPIERFKPGIVYQRRRAPSSQILPDPEPIPAPVVLRRSSRIRQPPARYGFSATLANTAVPTSYSQATKHACWVKAMQEFHALQENHTWDIIPCPSGVKPIGCKWIYSIKLRSDGSLDRYKARVVTLGNKQEYGINYEETFAPVAKMTTVRLILAIAASKGWSLRQMDVKNAFLHGDFKEEIYMTPPSGLFFTPSFDVCKLKRSLYGLK</sequence>
<dbReference type="Gene3D" id="4.10.60.10">
    <property type="entry name" value="Zinc finger, CCHC-type"/>
    <property type="match status" value="1"/>
</dbReference>
<dbReference type="Proteomes" id="UP001652660">
    <property type="component" value="Chromosome 9e"/>
</dbReference>
<dbReference type="RefSeq" id="XP_071921644.1">
    <property type="nucleotide sequence ID" value="XM_072065543.1"/>
</dbReference>
<dbReference type="Pfam" id="PF00665">
    <property type="entry name" value="rve"/>
    <property type="match status" value="1"/>
</dbReference>
<feature type="domain" description="Integrase catalytic" evidence="7">
    <location>
        <begin position="508"/>
        <end position="683"/>
    </location>
</feature>